<dbReference type="SUPFAM" id="SSF82784">
    <property type="entry name" value="OsmC-like"/>
    <property type="match status" value="1"/>
</dbReference>
<evidence type="ECO:0000313" key="4">
    <source>
        <dbReference type="Proteomes" id="UP000036045"/>
    </source>
</evidence>
<dbReference type="GO" id="GO:0006979">
    <property type="term" value="P:response to oxidative stress"/>
    <property type="evidence" value="ECO:0007669"/>
    <property type="project" value="InterPro"/>
</dbReference>
<dbReference type="PANTHER" id="PTHR33797">
    <property type="entry name" value="ORGANIC HYDROPEROXIDE RESISTANCE PROTEIN-LIKE"/>
    <property type="match status" value="1"/>
</dbReference>
<dbReference type="Gene3D" id="3.30.300.20">
    <property type="match status" value="1"/>
</dbReference>
<dbReference type="InterPro" id="IPR036102">
    <property type="entry name" value="OsmC/Ohrsf"/>
</dbReference>
<dbReference type="Gene3D" id="2.20.25.10">
    <property type="match status" value="1"/>
</dbReference>
<comment type="similarity">
    <text evidence="1">Belongs to the OsmC/Ohr family.</text>
</comment>
<name>A0A0J1KI86_NIACI</name>
<organism evidence="2 4">
    <name type="scientific">Niallia circulans</name>
    <name type="common">Bacillus circulans</name>
    <dbReference type="NCBI Taxonomy" id="1397"/>
    <lineage>
        <taxon>Bacteria</taxon>
        <taxon>Bacillati</taxon>
        <taxon>Bacillota</taxon>
        <taxon>Bacilli</taxon>
        <taxon>Bacillales</taxon>
        <taxon>Bacillaceae</taxon>
        <taxon>Niallia</taxon>
    </lineage>
</organism>
<comment type="caution">
    <text evidence="2">The sequence shown here is derived from an EMBL/GenBank/DDBJ whole genome shotgun (WGS) entry which is preliminary data.</text>
</comment>
<proteinExistence type="inferred from homology"/>
<evidence type="ECO:0000313" key="5">
    <source>
        <dbReference type="Proteomes" id="UP000216961"/>
    </source>
</evidence>
<dbReference type="EMBL" id="LDPH01000054">
    <property type="protein sequence ID" value="KLV16255.1"/>
    <property type="molecule type" value="Genomic_DNA"/>
</dbReference>
<dbReference type="PANTHER" id="PTHR33797:SF2">
    <property type="entry name" value="ORGANIC HYDROPEROXIDE RESISTANCE PROTEIN-LIKE"/>
    <property type="match status" value="1"/>
</dbReference>
<dbReference type="KEGG" id="bcir:C2I06_21810"/>
<dbReference type="RefSeq" id="WP_047945001.1">
    <property type="nucleotide sequence ID" value="NZ_CP026031.1"/>
</dbReference>
<dbReference type="Proteomes" id="UP000216961">
    <property type="component" value="Unassembled WGS sequence"/>
</dbReference>
<dbReference type="Pfam" id="PF02566">
    <property type="entry name" value="OsmC"/>
    <property type="match status" value="1"/>
</dbReference>
<dbReference type="EMBL" id="NPBQ01000130">
    <property type="protein sequence ID" value="PAD81208.1"/>
    <property type="molecule type" value="Genomic_DNA"/>
</dbReference>
<protein>
    <submittedName>
        <fullName evidence="2">Organic hydroperoxide resistance protein OhrA</fullName>
    </submittedName>
</protein>
<dbReference type="PATRIC" id="fig|1397.4.peg.4621"/>
<evidence type="ECO:0000256" key="1">
    <source>
        <dbReference type="ARBA" id="ARBA00007378"/>
    </source>
</evidence>
<evidence type="ECO:0000313" key="3">
    <source>
        <dbReference type="EMBL" id="PAD81208.1"/>
    </source>
</evidence>
<dbReference type="InterPro" id="IPR019953">
    <property type="entry name" value="OHR"/>
</dbReference>
<dbReference type="NCBIfam" id="TIGR03561">
    <property type="entry name" value="organ_hyd_perox"/>
    <property type="match status" value="1"/>
</dbReference>
<reference evidence="3 5" key="2">
    <citation type="submission" date="2017-07" db="EMBL/GenBank/DDBJ databases">
        <title>Isolation and whole genome analysis of endospore-forming bacteria from heroin.</title>
        <authorList>
            <person name="Kalinowski J."/>
            <person name="Ahrens B."/>
            <person name="Al-Dilaimi A."/>
            <person name="Winkler A."/>
            <person name="Wibberg D."/>
            <person name="Schleenbecker U."/>
            <person name="Ruckert C."/>
            <person name="Wolfel R."/>
            <person name="Grass G."/>
        </authorList>
    </citation>
    <scope>NUCLEOTIDE SEQUENCE [LARGE SCALE GENOMIC DNA]</scope>
    <source>
        <strain evidence="3 5">7521-2</strain>
    </source>
</reference>
<dbReference type="Proteomes" id="UP000036045">
    <property type="component" value="Unassembled WGS sequence"/>
</dbReference>
<dbReference type="AlphaFoldDB" id="A0A0J1KI86"/>
<accession>A0A0J1KI86</accession>
<dbReference type="OrthoDB" id="9797508at2"/>
<gene>
    <name evidence="2" type="ORF">ABW02_25395</name>
    <name evidence="3" type="ORF">CHH57_20970</name>
</gene>
<sequence>MSDTILTTSVTATGGREGRVESEDYVIQFDTAMPGTQRAKELEDATNPEQLFAAGYAACFDGALQLMAQREKVNFESETTASVSLLKDETDQGFKLSVKLSVKGTGIEKTVLENLVHKAHNFCPYSKATRGNIEVQLEVVTA</sequence>
<reference evidence="2 4" key="1">
    <citation type="submission" date="2015-05" db="EMBL/GenBank/DDBJ databases">
        <title>Whole genome sequence and identification of bacterial endophytes from Costus igneus.</title>
        <authorList>
            <person name="Lee Y.P."/>
            <person name="Gan H.M."/>
            <person name="Eng W."/>
            <person name="Wheatley M.S."/>
            <person name="Caraballo A."/>
            <person name="Polter S."/>
            <person name="Savka M.A."/>
            <person name="Hudson A.O."/>
        </authorList>
    </citation>
    <scope>NUCLEOTIDE SEQUENCE [LARGE SCALE GENOMIC DNA]</scope>
    <source>
        <strain evidence="2 4">RIT379</strain>
    </source>
</reference>
<dbReference type="InterPro" id="IPR003718">
    <property type="entry name" value="OsmC/Ohr_fam"/>
</dbReference>
<dbReference type="GeneID" id="56347704"/>
<dbReference type="InterPro" id="IPR015946">
    <property type="entry name" value="KH_dom-like_a/b"/>
</dbReference>
<keyword evidence="4" id="KW-1185">Reference proteome</keyword>
<evidence type="ECO:0000313" key="2">
    <source>
        <dbReference type="EMBL" id="KLV16255.1"/>
    </source>
</evidence>